<dbReference type="RefSeq" id="XP_001746571.1">
    <property type="nucleotide sequence ID" value="XM_001746519.1"/>
</dbReference>
<dbReference type="Pfam" id="PF02450">
    <property type="entry name" value="LCAT"/>
    <property type="match status" value="1"/>
</dbReference>
<dbReference type="STRING" id="81824.A9V1M7"/>
<sequence length="281" mass="30700">MMLSGRVGVVVAAAIVSLSQGFLFTKPVWHEALQSVDVPVAAVPEVSSEGGLFPPILCIPGLTSSNLTYSLHNAASAIPDCPTDLINATLWPSPVPKTLHEYRCLLQNYGLYYDKATGTIDNRPNETVVVPDYLSFSSDALPTSFWTTLGWTVGKNLVTAAFDWRYTPADIPEYYDRLKALVEETYENNNQQRVVLLAVSWGPQPTLAFLHKQEQAWKDKYIAWFIAQSPIWSGAPMAVESLVSGFDAGTGQRELTRVVAQGAGSLLSLFPRPGTSNVTYG</sequence>
<dbReference type="InterPro" id="IPR029058">
    <property type="entry name" value="AB_hydrolase_fold"/>
</dbReference>
<dbReference type="eggNOG" id="KOG2369">
    <property type="taxonomic scope" value="Eukaryota"/>
</dbReference>
<proteinExistence type="predicted"/>
<dbReference type="KEGG" id="mbr:MONBRDRAFT_37422"/>
<dbReference type="GeneID" id="5891913"/>
<dbReference type="InParanoid" id="A9V1M7"/>
<dbReference type="GO" id="GO:0008374">
    <property type="term" value="F:O-acyltransferase activity"/>
    <property type="evidence" value="ECO:0007669"/>
    <property type="project" value="InterPro"/>
</dbReference>
<feature type="non-terminal residue" evidence="1">
    <location>
        <position position="281"/>
    </location>
</feature>
<organism evidence="1 2">
    <name type="scientific">Monosiga brevicollis</name>
    <name type="common">Choanoflagellate</name>
    <dbReference type="NCBI Taxonomy" id="81824"/>
    <lineage>
        <taxon>Eukaryota</taxon>
        <taxon>Choanoflagellata</taxon>
        <taxon>Craspedida</taxon>
        <taxon>Salpingoecidae</taxon>
        <taxon>Monosiga</taxon>
    </lineage>
</organism>
<dbReference type="InterPro" id="IPR003386">
    <property type="entry name" value="LACT/PDAT_acylTrfase"/>
</dbReference>
<name>A9V1M7_MONBE</name>
<dbReference type="Gene3D" id="3.40.50.1820">
    <property type="entry name" value="alpha/beta hydrolase"/>
    <property type="match status" value="1"/>
</dbReference>
<dbReference type="SUPFAM" id="SSF53474">
    <property type="entry name" value="alpha/beta-Hydrolases"/>
    <property type="match status" value="1"/>
</dbReference>
<dbReference type="PANTHER" id="PTHR11440">
    <property type="entry name" value="LECITHIN-CHOLESTEROL ACYLTRANSFERASE-RELATED"/>
    <property type="match status" value="1"/>
</dbReference>
<evidence type="ECO:0000313" key="1">
    <source>
        <dbReference type="EMBL" id="EDQ88467.1"/>
    </source>
</evidence>
<protein>
    <submittedName>
        <fullName evidence="1">Uncharacterized protein</fullName>
    </submittedName>
</protein>
<accession>A9V1M7</accession>
<dbReference type="EMBL" id="CH991554">
    <property type="protein sequence ID" value="EDQ88467.1"/>
    <property type="molecule type" value="Genomic_DNA"/>
</dbReference>
<evidence type="ECO:0000313" key="2">
    <source>
        <dbReference type="Proteomes" id="UP000001357"/>
    </source>
</evidence>
<keyword evidence="2" id="KW-1185">Reference proteome</keyword>
<dbReference type="AlphaFoldDB" id="A9V1M7"/>
<dbReference type="GO" id="GO:0006629">
    <property type="term" value="P:lipid metabolic process"/>
    <property type="evidence" value="ECO:0000318"/>
    <property type="project" value="GO_Central"/>
</dbReference>
<gene>
    <name evidence="1" type="ORF">MONBRDRAFT_37422</name>
</gene>
<reference evidence="1 2" key="1">
    <citation type="journal article" date="2008" name="Nature">
        <title>The genome of the choanoflagellate Monosiga brevicollis and the origin of metazoans.</title>
        <authorList>
            <consortium name="JGI Sequencing"/>
            <person name="King N."/>
            <person name="Westbrook M.J."/>
            <person name="Young S.L."/>
            <person name="Kuo A."/>
            <person name="Abedin M."/>
            <person name="Chapman J."/>
            <person name="Fairclough S."/>
            <person name="Hellsten U."/>
            <person name="Isogai Y."/>
            <person name="Letunic I."/>
            <person name="Marr M."/>
            <person name="Pincus D."/>
            <person name="Putnam N."/>
            <person name="Rokas A."/>
            <person name="Wright K.J."/>
            <person name="Zuzow R."/>
            <person name="Dirks W."/>
            <person name="Good M."/>
            <person name="Goodstein D."/>
            <person name="Lemons D."/>
            <person name="Li W."/>
            <person name="Lyons J.B."/>
            <person name="Morris A."/>
            <person name="Nichols S."/>
            <person name="Richter D.J."/>
            <person name="Salamov A."/>
            <person name="Bork P."/>
            <person name="Lim W.A."/>
            <person name="Manning G."/>
            <person name="Miller W.T."/>
            <person name="McGinnis W."/>
            <person name="Shapiro H."/>
            <person name="Tjian R."/>
            <person name="Grigoriev I.V."/>
            <person name="Rokhsar D."/>
        </authorList>
    </citation>
    <scope>NUCLEOTIDE SEQUENCE [LARGE SCALE GENOMIC DNA]</scope>
    <source>
        <strain evidence="2">MX1 / ATCC 50154</strain>
    </source>
</reference>
<dbReference type="Proteomes" id="UP000001357">
    <property type="component" value="Unassembled WGS sequence"/>
</dbReference>
<dbReference type="FunCoup" id="A9V1M7">
    <property type="interactions" value="461"/>
</dbReference>